<protein>
    <submittedName>
        <fullName evidence="1">Uncharacterized protein</fullName>
    </submittedName>
</protein>
<gene>
    <name evidence="1" type="ORF">C834K_0411</name>
</gene>
<organism evidence="1 2">
    <name type="scientific">Chlamydia poikilotherma</name>
    <dbReference type="NCBI Taxonomy" id="1967783"/>
    <lineage>
        <taxon>Bacteria</taxon>
        <taxon>Pseudomonadati</taxon>
        <taxon>Chlamydiota</taxon>
        <taxon>Chlamydiia</taxon>
        <taxon>Chlamydiales</taxon>
        <taxon>Chlamydiaceae</taxon>
        <taxon>Chlamydia/Chlamydophila group</taxon>
        <taxon>Chlamydia</taxon>
    </lineage>
</organism>
<dbReference type="OrthoDB" id="16891at2"/>
<reference evidence="2" key="1">
    <citation type="submission" date="2017-11" db="EMBL/GenBank/DDBJ databases">
        <authorList>
            <person name="Seth-Smith MB H."/>
        </authorList>
    </citation>
    <scope>NUCLEOTIDE SEQUENCE [LARGE SCALE GENOMIC DNA]</scope>
</reference>
<evidence type="ECO:0000313" key="2">
    <source>
        <dbReference type="Proteomes" id="UP000258476"/>
    </source>
</evidence>
<dbReference type="KEGG" id="chla:C834K_0411"/>
<dbReference type="AlphaFoldDB" id="A0A3B0QGC2"/>
<sequence length="730" mass="79516">MAFPLGNIRSFLGFGEPQEEPNATENTSLVSTVAETVLTNSTTTPTSQTSPSTSTLTSSAFVSEAGDAAMVAANVALSALDASLEDVYVDMEPVRRDSASQTDQITCEEFLKERYRDQVVFRDHVRDVISYRSASCGADLFARSSILTQPPRASMECLDDISLFEDAETTPLAATSESTENKSPILRTQVFGFFIDLLKQDLLHDNISGGRVKTFFDYISGGMTKEEYKELLDLIKEGDFTSTQDITKFCDIFMSTPVFKCSNELQTLFTFFKGEGGAVTLVMLHELMGILTGTFGLPLPEGLSSFLLALKNLYETTHPGGESNIAAAVSIVSLVAGVLQSETTRRVMQSCYNGCADSCSGNCGCSGCGCADGAVGCGGFGSFLCGLFAGCFNLDTRRGGITEEEFKKLESKYSSAVVLIALNNLGVNTVDLLAGKQVVLPNLDQVKSECESASKDLNRIIKSKTKEMWAEAASNYSNLLSHPVLKEGIIAGLSDRHIIINDNRLRAKVLIDCSWGSHGFVSTNEPFDSSRLVSSLTSLVVMKRGEKVHRRLGAADASDVMTCVSRVLSASVSTGNNIWLSTEDLMTLVCVVLAYRNLSVVDGEGSDNTRIHDVQEIKDLFAVVEENRIRVERNKPSDIRASMNASILYTHIARNASKKENNYRAFKDRARTEVRDNLVIKMSMPWMRASGLVLKNASAKGRDEVDRPVVRSPRVSGGIYVAQQYRETSV</sequence>
<evidence type="ECO:0000313" key="1">
    <source>
        <dbReference type="EMBL" id="SYX08872.1"/>
    </source>
</evidence>
<dbReference type="RefSeq" id="WP_117274186.1">
    <property type="nucleotide sequence ID" value="NZ_LS992154.1"/>
</dbReference>
<accession>A0A3B0QGC2</accession>
<dbReference type="Proteomes" id="UP000258476">
    <property type="component" value="Chromosome"/>
</dbReference>
<proteinExistence type="predicted"/>
<keyword evidence="2" id="KW-1185">Reference proteome</keyword>
<name>A0A3B0QGC2_9CHLA</name>
<dbReference type="EMBL" id="LS992154">
    <property type="protein sequence ID" value="SYX08872.1"/>
    <property type="molecule type" value="Genomic_DNA"/>
</dbReference>